<name>E4MQE1_CAPOC</name>
<evidence type="ECO:0000313" key="1">
    <source>
        <dbReference type="EMBL" id="EFS98104.1"/>
    </source>
</evidence>
<evidence type="ECO:0008006" key="3">
    <source>
        <dbReference type="Google" id="ProtNLM"/>
    </source>
</evidence>
<dbReference type="SUPFAM" id="SSF53474">
    <property type="entry name" value="alpha/beta-Hydrolases"/>
    <property type="match status" value="1"/>
</dbReference>
<dbReference type="AlphaFoldDB" id="E4MQE1"/>
<proteinExistence type="predicted"/>
<dbReference type="Proteomes" id="UP000005391">
    <property type="component" value="Unassembled WGS sequence"/>
</dbReference>
<comment type="caution">
    <text evidence="1">The sequence shown here is derived from an EMBL/GenBank/DDBJ whole genome shotgun (WGS) entry which is preliminary data.</text>
</comment>
<reference evidence="1 2" key="1">
    <citation type="submission" date="2010-10" db="EMBL/GenBank/DDBJ databases">
        <authorList>
            <person name="Muzny D."/>
            <person name="Qin X."/>
            <person name="Deng J."/>
            <person name="Jiang H."/>
            <person name="Liu Y."/>
            <person name="Qu J."/>
            <person name="Song X.-Z."/>
            <person name="Zhang L."/>
            <person name="Thornton R."/>
            <person name="Coyle M."/>
            <person name="Francisco L."/>
            <person name="Jackson L."/>
            <person name="Javaid M."/>
            <person name="Korchina V."/>
            <person name="Kovar C."/>
            <person name="Mata R."/>
            <person name="Mathew T."/>
            <person name="Ngo R."/>
            <person name="Nguyen L."/>
            <person name="Nguyen N."/>
            <person name="Okwuonu G."/>
            <person name="Ongeri F."/>
            <person name="Pham C."/>
            <person name="Simmons D."/>
            <person name="Wilczek-Boney K."/>
            <person name="Hale W."/>
            <person name="Jakkamsetti A."/>
            <person name="Pham P."/>
            <person name="Ruth R."/>
            <person name="San Lucas F."/>
            <person name="Warren J."/>
            <person name="Zhang J."/>
            <person name="Zhao Z."/>
            <person name="Zhou C."/>
            <person name="Zhu D."/>
            <person name="Lee S."/>
            <person name="Bess C."/>
            <person name="Blankenburg K."/>
            <person name="Forbes L."/>
            <person name="Fu Q."/>
            <person name="Gubbala S."/>
            <person name="Hirani K."/>
            <person name="Jayaseelan J.C."/>
            <person name="Lara F."/>
            <person name="Munidasa M."/>
            <person name="Palculict T."/>
            <person name="Patil S."/>
            <person name="Pu L.-L."/>
            <person name="Saada N."/>
            <person name="Tang L."/>
            <person name="Weissenberger G."/>
            <person name="Zhu Y."/>
            <person name="Hemphill L."/>
            <person name="Shang Y."/>
            <person name="Youmans B."/>
            <person name="Ayvaz T."/>
            <person name="Ross M."/>
            <person name="Santibanez J."/>
            <person name="Aqrawi P."/>
            <person name="Gross S."/>
            <person name="Joshi V."/>
            <person name="Fowler G."/>
            <person name="Nazareth L."/>
            <person name="Reid J."/>
            <person name="Worley K."/>
            <person name="Petrosino J."/>
            <person name="Highlander S."/>
            <person name="Gibbs R."/>
        </authorList>
    </citation>
    <scope>NUCLEOTIDE SEQUENCE [LARGE SCALE GENOMIC DNA]</scope>
    <source>
        <strain evidence="1 2">F0287</strain>
    </source>
</reference>
<dbReference type="HOGENOM" id="CLU_105002_0_0_10"/>
<gene>
    <name evidence="1" type="ORF">HMPREF1977_0587</name>
</gene>
<dbReference type="EMBL" id="AEOH01000015">
    <property type="protein sequence ID" value="EFS98104.1"/>
    <property type="molecule type" value="Genomic_DNA"/>
</dbReference>
<dbReference type="Gene3D" id="3.40.50.1820">
    <property type="entry name" value="alpha/beta hydrolase"/>
    <property type="match status" value="1"/>
</dbReference>
<accession>E4MQE1</accession>
<evidence type="ECO:0000313" key="2">
    <source>
        <dbReference type="Proteomes" id="UP000005391"/>
    </source>
</evidence>
<dbReference type="InterPro" id="IPR029058">
    <property type="entry name" value="AB_hydrolase_fold"/>
</dbReference>
<organism evidence="1 2">
    <name type="scientific">Capnocytophaga ochracea F0287</name>
    <dbReference type="NCBI Taxonomy" id="873517"/>
    <lineage>
        <taxon>Bacteria</taxon>
        <taxon>Pseudomonadati</taxon>
        <taxon>Bacteroidota</taxon>
        <taxon>Flavobacteriia</taxon>
        <taxon>Flavobacteriales</taxon>
        <taxon>Flavobacteriaceae</taxon>
        <taxon>Capnocytophaga</taxon>
    </lineage>
</organism>
<dbReference type="eggNOG" id="COG1075">
    <property type="taxonomic scope" value="Bacteria"/>
</dbReference>
<sequence length="235" mass="27611">MQSYLFFVKKQYQMNIKDNLSIYLMPGMAASPKIFERLQFPNNFRVHLLDWITPEKEESLAHYAGRIAVAITEPSPVLLGVSFGGIIVQEIAKQLNDYRKIVLISSVKTQYELPKKMLLARYTNLHKLLPTHTISDLEFWKRFSFSELMTKRIALYERYIGMRSPAYLDWSIDRIVNWQQKEPLPHTVHIHGDKDPVFPIQYIKNAIVVKNGTHIMIINRYKWFNENLLNILQSS</sequence>
<protein>
    <recommendedName>
        <fullName evidence="3">AB hydrolase-1 domain-containing protein</fullName>
    </recommendedName>
</protein>